<proteinExistence type="predicted"/>
<comment type="caution">
    <text evidence="1">The sequence shown here is derived from an EMBL/GenBank/DDBJ whole genome shotgun (WGS) entry which is preliminary data.</text>
</comment>
<sequence>MSIGPRITIGLVREGGGDREERSGVDILPSVGTEVMPVLNFDLKGLRTCIEIWSMPASVQVASACKFFQLGKFLIGGFSSLEISLLFPLSTALETHTFVDEL</sequence>
<dbReference type="AlphaFoldDB" id="A0AAD3XSB9"/>
<evidence type="ECO:0000313" key="1">
    <source>
        <dbReference type="EMBL" id="GMH14400.1"/>
    </source>
</evidence>
<protein>
    <submittedName>
        <fullName evidence="1">Uncharacterized protein</fullName>
    </submittedName>
</protein>
<gene>
    <name evidence="1" type="ORF">Nepgr_016241</name>
</gene>
<organism evidence="1 2">
    <name type="scientific">Nepenthes gracilis</name>
    <name type="common">Slender pitcher plant</name>
    <dbReference type="NCBI Taxonomy" id="150966"/>
    <lineage>
        <taxon>Eukaryota</taxon>
        <taxon>Viridiplantae</taxon>
        <taxon>Streptophyta</taxon>
        <taxon>Embryophyta</taxon>
        <taxon>Tracheophyta</taxon>
        <taxon>Spermatophyta</taxon>
        <taxon>Magnoliopsida</taxon>
        <taxon>eudicotyledons</taxon>
        <taxon>Gunneridae</taxon>
        <taxon>Pentapetalae</taxon>
        <taxon>Caryophyllales</taxon>
        <taxon>Nepenthaceae</taxon>
        <taxon>Nepenthes</taxon>
    </lineage>
</organism>
<reference evidence="1" key="1">
    <citation type="submission" date="2023-05" db="EMBL/GenBank/DDBJ databases">
        <title>Nepenthes gracilis genome sequencing.</title>
        <authorList>
            <person name="Fukushima K."/>
        </authorList>
    </citation>
    <scope>NUCLEOTIDE SEQUENCE</scope>
    <source>
        <strain evidence="1">SING2019-196</strain>
    </source>
</reference>
<evidence type="ECO:0000313" key="2">
    <source>
        <dbReference type="Proteomes" id="UP001279734"/>
    </source>
</evidence>
<keyword evidence="2" id="KW-1185">Reference proteome</keyword>
<dbReference type="Proteomes" id="UP001279734">
    <property type="component" value="Unassembled WGS sequence"/>
</dbReference>
<name>A0AAD3XSB9_NEPGR</name>
<dbReference type="EMBL" id="BSYO01000014">
    <property type="protein sequence ID" value="GMH14400.1"/>
    <property type="molecule type" value="Genomic_DNA"/>
</dbReference>
<accession>A0AAD3XSB9</accession>